<accession>A0A7G8PWD8</accession>
<evidence type="ECO:0000313" key="2">
    <source>
        <dbReference type="EMBL" id="QNJ98654.1"/>
    </source>
</evidence>
<protein>
    <submittedName>
        <fullName evidence="2">Uncharacterized protein</fullName>
    </submittedName>
</protein>
<gene>
    <name evidence="2" type="ORF">ALE3EI_2107</name>
</gene>
<dbReference type="RefSeq" id="WP_186988479.1">
    <property type="nucleotide sequence ID" value="NZ_CP052909.1"/>
</dbReference>
<evidence type="ECO:0000256" key="1">
    <source>
        <dbReference type="SAM" id="SignalP"/>
    </source>
</evidence>
<feature type="chain" id="PRO_5028913001" evidence="1">
    <location>
        <begin position="20"/>
        <end position="178"/>
    </location>
</feature>
<sequence length="178" mass="20367">MKRILLIFALTAFTTAGFAQVENEKKETVVTKTTSSDDKGKSVKIKEVTRTEVQDKALTNYDGKHDFNTVMLPTKVNTDVDYDYDGVVYRFKPVKPGYAIVNLDGNDEYARIYPSSQPGYYIYTRNGKNSFGYFNQDGDFVVEAYDPDNDGVMNYVYKIDIKDPNLKKKLDKMNKNNK</sequence>
<feature type="signal peptide" evidence="1">
    <location>
        <begin position="1"/>
        <end position="19"/>
    </location>
</feature>
<dbReference type="EMBL" id="CP052909">
    <property type="protein sequence ID" value="QNJ98654.1"/>
    <property type="molecule type" value="Genomic_DNA"/>
</dbReference>
<dbReference type="AlphaFoldDB" id="A0A7G8PWD8"/>
<keyword evidence="1" id="KW-0732">Signal</keyword>
<dbReference type="Proteomes" id="UP000515514">
    <property type="component" value="Chromosome"/>
</dbReference>
<reference evidence="2 3" key="1">
    <citation type="submission" date="2020-04" db="EMBL/GenBank/DDBJ databases">
        <title>Genome sequence of Altibacter aquimarinus strain ALE3EI.</title>
        <authorList>
            <person name="Oh H.-M."/>
            <person name="Jang D."/>
        </authorList>
    </citation>
    <scope>NUCLEOTIDE SEQUENCE [LARGE SCALE GENOMIC DNA]</scope>
    <source>
        <strain evidence="2 3">ALE3EI</strain>
    </source>
</reference>
<evidence type="ECO:0000313" key="3">
    <source>
        <dbReference type="Proteomes" id="UP000515514"/>
    </source>
</evidence>
<organism evidence="2 3">
    <name type="scientific">Constantimarinum furrinae</name>
    <dbReference type="NCBI Taxonomy" id="2562285"/>
    <lineage>
        <taxon>Bacteria</taxon>
        <taxon>Pseudomonadati</taxon>
        <taxon>Bacteroidota</taxon>
        <taxon>Flavobacteriia</taxon>
        <taxon>Flavobacteriales</taxon>
        <taxon>Flavobacteriaceae</taxon>
        <taxon>Altibacter/Constantimarinum group</taxon>
        <taxon>Constantimarinum</taxon>
    </lineage>
</organism>
<dbReference type="KEGG" id="alti:ALE3EI_2107"/>
<keyword evidence="3" id="KW-1185">Reference proteome</keyword>
<proteinExistence type="predicted"/>
<name>A0A7G8PWD8_9FLAO</name>